<organism evidence="1 2">
    <name type="scientific">Paractinoplanes abujensis</name>
    <dbReference type="NCBI Taxonomy" id="882441"/>
    <lineage>
        <taxon>Bacteria</taxon>
        <taxon>Bacillati</taxon>
        <taxon>Actinomycetota</taxon>
        <taxon>Actinomycetes</taxon>
        <taxon>Micromonosporales</taxon>
        <taxon>Micromonosporaceae</taxon>
        <taxon>Paractinoplanes</taxon>
    </lineage>
</organism>
<sequence length="66" mass="7437">MCCYSGSAHRWNLATYRASNNGYEDQYWVSGTTEKALDLVCDVLISRIIDQLYPHPEPSTPNGLTN</sequence>
<accession>A0A7W7CRY0</accession>
<gene>
    <name evidence="1" type="ORF">BKA14_003720</name>
</gene>
<dbReference type="Proteomes" id="UP000542742">
    <property type="component" value="Unassembled WGS sequence"/>
</dbReference>
<proteinExistence type="predicted"/>
<protein>
    <submittedName>
        <fullName evidence="1">Uncharacterized protein</fullName>
    </submittedName>
</protein>
<name>A0A7W7CRY0_9ACTN</name>
<evidence type="ECO:0000313" key="2">
    <source>
        <dbReference type="Proteomes" id="UP000542742"/>
    </source>
</evidence>
<dbReference type="EMBL" id="JACHMF010000001">
    <property type="protein sequence ID" value="MBB4693572.1"/>
    <property type="molecule type" value="Genomic_DNA"/>
</dbReference>
<dbReference type="AlphaFoldDB" id="A0A7W7CRY0"/>
<keyword evidence="2" id="KW-1185">Reference proteome</keyword>
<evidence type="ECO:0000313" key="1">
    <source>
        <dbReference type="EMBL" id="MBB4693572.1"/>
    </source>
</evidence>
<reference evidence="1 2" key="1">
    <citation type="submission" date="2020-08" db="EMBL/GenBank/DDBJ databases">
        <title>Sequencing the genomes of 1000 actinobacteria strains.</title>
        <authorList>
            <person name="Klenk H.-P."/>
        </authorList>
    </citation>
    <scope>NUCLEOTIDE SEQUENCE [LARGE SCALE GENOMIC DNA]</scope>
    <source>
        <strain evidence="1 2">DSM 45518</strain>
    </source>
</reference>
<comment type="caution">
    <text evidence="1">The sequence shown here is derived from an EMBL/GenBank/DDBJ whole genome shotgun (WGS) entry which is preliminary data.</text>
</comment>